<dbReference type="InterPro" id="IPR001128">
    <property type="entry name" value="Cyt_P450"/>
</dbReference>
<dbReference type="GO" id="GO:0017000">
    <property type="term" value="P:antibiotic biosynthetic process"/>
    <property type="evidence" value="ECO:0007669"/>
    <property type="project" value="UniProtKB-ARBA"/>
</dbReference>
<dbReference type="InterPro" id="IPR017972">
    <property type="entry name" value="Cyt_P450_CS"/>
</dbReference>
<dbReference type="FunFam" id="1.10.630.10:FF:000018">
    <property type="entry name" value="Cytochrome P450 monooxygenase"/>
    <property type="match status" value="1"/>
</dbReference>
<name>A0A316F835_9ACTN</name>
<dbReference type="Pfam" id="PF00067">
    <property type="entry name" value="p450"/>
    <property type="match status" value="1"/>
</dbReference>
<dbReference type="GO" id="GO:0020037">
    <property type="term" value="F:heme binding"/>
    <property type="evidence" value="ECO:0007669"/>
    <property type="project" value="InterPro"/>
</dbReference>
<comment type="caution">
    <text evidence="9">The sequence shown here is derived from an EMBL/GenBank/DDBJ whole genome shotgun (WGS) entry which is preliminary data.</text>
</comment>
<evidence type="ECO:0000313" key="10">
    <source>
        <dbReference type="Proteomes" id="UP000245697"/>
    </source>
</evidence>
<dbReference type="InterPro" id="IPR002397">
    <property type="entry name" value="Cyt_P450_B"/>
</dbReference>
<evidence type="ECO:0000256" key="5">
    <source>
        <dbReference type="ARBA" id="ARBA00023004"/>
    </source>
</evidence>
<feature type="region of interest" description="Disordered" evidence="8">
    <location>
        <begin position="388"/>
        <end position="409"/>
    </location>
</feature>
<gene>
    <name evidence="9" type="ORF">BC793_11923</name>
</gene>
<evidence type="ECO:0000256" key="6">
    <source>
        <dbReference type="ARBA" id="ARBA00023033"/>
    </source>
</evidence>
<dbReference type="GO" id="GO:0005506">
    <property type="term" value="F:iron ion binding"/>
    <property type="evidence" value="ECO:0007669"/>
    <property type="project" value="InterPro"/>
</dbReference>
<sequence>MVAVVALFSDEYQADPHPALAGLRRSGPVHRVVSAADVPFWLVTRWTEARQVLADPSLSKRQPVDGLPQELQAVLSTQLLLRDPPDHTRLRRLVSGAFTPRRIEDLRPRIEQITDRLLDGLSGAPEVDLIDALAFPLPFEVICELLGIPAAERGSFRGWSNTIILGDFGSADLAEAVRELSQYLRGLFARKRAQPTDDLLGALLAVDGDRLDEDELISMAVLLLVAGHETTVNLIGNAVYLLERWPEQKRRLLDDPGLVPAAIEEVLRMAGPSAMSTYRVTTRPITLGDTTIPAGEQVLISLLSVNRDDERFADPDTFDPSRDDGGHLSFGHGSHFCLGAPLARLEGQIAIGRLLARYPDIRLATPWQELRWRPGLLMHGLTALPVRVTSRPAPPPAGALGDDRQGHDV</sequence>
<dbReference type="OrthoDB" id="4156795at2"/>
<dbReference type="InterPro" id="IPR036396">
    <property type="entry name" value="Cyt_P450_sf"/>
</dbReference>
<evidence type="ECO:0000256" key="7">
    <source>
        <dbReference type="RuleBase" id="RU000461"/>
    </source>
</evidence>
<dbReference type="Proteomes" id="UP000245697">
    <property type="component" value="Unassembled WGS sequence"/>
</dbReference>
<dbReference type="GO" id="GO:0016705">
    <property type="term" value="F:oxidoreductase activity, acting on paired donors, with incorporation or reduction of molecular oxygen"/>
    <property type="evidence" value="ECO:0007669"/>
    <property type="project" value="InterPro"/>
</dbReference>
<protein>
    <submittedName>
        <fullName evidence="9">Cytochrome P450</fullName>
    </submittedName>
</protein>
<dbReference type="Gene3D" id="1.10.630.10">
    <property type="entry name" value="Cytochrome P450"/>
    <property type="match status" value="1"/>
</dbReference>
<proteinExistence type="inferred from homology"/>
<comment type="similarity">
    <text evidence="1 7">Belongs to the cytochrome P450 family.</text>
</comment>
<dbReference type="GO" id="GO:0004497">
    <property type="term" value="F:monooxygenase activity"/>
    <property type="evidence" value="ECO:0007669"/>
    <property type="project" value="UniProtKB-KW"/>
</dbReference>
<dbReference type="PANTHER" id="PTHR46696:SF1">
    <property type="entry name" value="CYTOCHROME P450 YJIB-RELATED"/>
    <property type="match status" value="1"/>
</dbReference>
<dbReference type="PRINTS" id="PR00359">
    <property type="entry name" value="BP450"/>
</dbReference>
<evidence type="ECO:0000256" key="2">
    <source>
        <dbReference type="ARBA" id="ARBA00022617"/>
    </source>
</evidence>
<organism evidence="9 10">
    <name type="scientific">Actinoplanes xinjiangensis</name>
    <dbReference type="NCBI Taxonomy" id="512350"/>
    <lineage>
        <taxon>Bacteria</taxon>
        <taxon>Bacillati</taxon>
        <taxon>Actinomycetota</taxon>
        <taxon>Actinomycetes</taxon>
        <taxon>Micromonosporales</taxon>
        <taxon>Micromonosporaceae</taxon>
        <taxon>Actinoplanes</taxon>
    </lineage>
</organism>
<keyword evidence="4 7" id="KW-0560">Oxidoreductase</keyword>
<evidence type="ECO:0000256" key="1">
    <source>
        <dbReference type="ARBA" id="ARBA00010617"/>
    </source>
</evidence>
<accession>A0A316F835</accession>
<dbReference type="CDD" id="cd11029">
    <property type="entry name" value="CYP107-like"/>
    <property type="match status" value="1"/>
</dbReference>
<evidence type="ECO:0000256" key="4">
    <source>
        <dbReference type="ARBA" id="ARBA00023002"/>
    </source>
</evidence>
<keyword evidence="3 7" id="KW-0479">Metal-binding</keyword>
<keyword evidence="10" id="KW-1185">Reference proteome</keyword>
<dbReference type="SUPFAM" id="SSF48264">
    <property type="entry name" value="Cytochrome P450"/>
    <property type="match status" value="1"/>
</dbReference>
<keyword evidence="6 7" id="KW-0503">Monooxygenase</keyword>
<dbReference type="PANTHER" id="PTHR46696">
    <property type="entry name" value="P450, PUTATIVE (EUROFUNG)-RELATED"/>
    <property type="match status" value="1"/>
</dbReference>
<dbReference type="PRINTS" id="PR00385">
    <property type="entry name" value="P450"/>
</dbReference>
<keyword evidence="5 7" id="KW-0408">Iron</keyword>
<evidence type="ECO:0000256" key="3">
    <source>
        <dbReference type="ARBA" id="ARBA00022723"/>
    </source>
</evidence>
<keyword evidence="2 7" id="KW-0349">Heme</keyword>
<reference evidence="9 10" key="1">
    <citation type="submission" date="2018-05" db="EMBL/GenBank/DDBJ databases">
        <title>Genomic Encyclopedia of Archaeal and Bacterial Type Strains, Phase II (KMG-II): from individual species to whole genera.</title>
        <authorList>
            <person name="Goeker M."/>
        </authorList>
    </citation>
    <scope>NUCLEOTIDE SEQUENCE [LARGE SCALE GENOMIC DNA]</scope>
    <source>
        <strain evidence="9 10">DSM 45184</strain>
    </source>
</reference>
<evidence type="ECO:0000256" key="8">
    <source>
        <dbReference type="SAM" id="MobiDB-lite"/>
    </source>
</evidence>
<dbReference type="EMBL" id="QGGR01000019">
    <property type="protein sequence ID" value="PWK40438.1"/>
    <property type="molecule type" value="Genomic_DNA"/>
</dbReference>
<evidence type="ECO:0000313" key="9">
    <source>
        <dbReference type="EMBL" id="PWK40438.1"/>
    </source>
</evidence>
<dbReference type="PROSITE" id="PS00086">
    <property type="entry name" value="CYTOCHROME_P450"/>
    <property type="match status" value="1"/>
</dbReference>
<dbReference type="AlphaFoldDB" id="A0A316F835"/>